<keyword evidence="1" id="KW-0479">Metal-binding</keyword>
<evidence type="ECO:0000256" key="2">
    <source>
        <dbReference type="ARBA" id="ARBA00022771"/>
    </source>
</evidence>
<dbReference type="GeneID" id="27363697"/>
<reference evidence="9 10" key="1">
    <citation type="submission" date="2015-01" db="EMBL/GenBank/DDBJ databases">
        <title>The Genome Sequence of Exophiala oligosperma CBS72588.</title>
        <authorList>
            <consortium name="The Broad Institute Genomics Platform"/>
            <person name="Cuomo C."/>
            <person name="de Hoog S."/>
            <person name="Gorbushina A."/>
            <person name="Stielow B."/>
            <person name="Teixiera M."/>
            <person name="Abouelleil A."/>
            <person name="Chapman S.B."/>
            <person name="Priest M."/>
            <person name="Young S.K."/>
            <person name="Wortman J."/>
            <person name="Nusbaum C."/>
            <person name="Birren B."/>
        </authorList>
    </citation>
    <scope>NUCLEOTIDE SEQUENCE [LARGE SCALE GENOMIC DNA]</scope>
    <source>
        <strain evidence="9 10">CBS 72588</strain>
    </source>
</reference>
<dbReference type="GO" id="GO:0019369">
    <property type="term" value="P:arachidonate metabolic process"/>
    <property type="evidence" value="ECO:0007669"/>
    <property type="project" value="TreeGrafter"/>
</dbReference>
<gene>
    <name evidence="9" type="ORF">PV06_11623</name>
</gene>
<dbReference type="AlphaFoldDB" id="A0A0D2A6Z4"/>
<dbReference type="PROSITE" id="PS00518">
    <property type="entry name" value="ZF_RING_1"/>
    <property type="match status" value="1"/>
</dbReference>
<dbReference type="GO" id="GO:0016042">
    <property type="term" value="P:lipid catabolic process"/>
    <property type="evidence" value="ECO:0007669"/>
    <property type="project" value="UniProtKB-UniRule"/>
</dbReference>
<evidence type="ECO:0000256" key="3">
    <source>
        <dbReference type="ARBA" id="ARBA00022833"/>
    </source>
</evidence>
<evidence type="ECO:0000259" key="7">
    <source>
        <dbReference type="PROSITE" id="PS50089"/>
    </source>
</evidence>
<feature type="domain" description="RING-type" evidence="7">
    <location>
        <begin position="287"/>
        <end position="331"/>
    </location>
</feature>
<feature type="active site" description="Nucleophile" evidence="6">
    <location>
        <position position="391"/>
    </location>
</feature>
<dbReference type="PANTHER" id="PTHR24185">
    <property type="entry name" value="CALCIUM-INDEPENDENT PHOSPHOLIPASE A2-GAMMA"/>
    <property type="match status" value="1"/>
</dbReference>
<evidence type="ECO:0000256" key="4">
    <source>
        <dbReference type="ARBA" id="ARBA00023098"/>
    </source>
</evidence>
<dbReference type="SUPFAM" id="SSF52151">
    <property type="entry name" value="FabD/lysophospholipase-like"/>
    <property type="match status" value="1"/>
</dbReference>
<dbReference type="HOGENOM" id="CLU_003059_1_0_1"/>
<dbReference type="GO" id="GO:0047499">
    <property type="term" value="F:calcium-independent phospholipase A2 activity"/>
    <property type="evidence" value="ECO:0007669"/>
    <property type="project" value="TreeGrafter"/>
</dbReference>
<dbReference type="CDD" id="cd16449">
    <property type="entry name" value="RING-HC"/>
    <property type="match status" value="1"/>
</dbReference>
<feature type="non-terminal residue" evidence="9">
    <location>
        <position position="680"/>
    </location>
</feature>
<dbReference type="RefSeq" id="XP_016256297.1">
    <property type="nucleotide sequence ID" value="XM_016413331.1"/>
</dbReference>
<proteinExistence type="predicted"/>
<evidence type="ECO:0000313" key="10">
    <source>
        <dbReference type="Proteomes" id="UP000053342"/>
    </source>
</evidence>
<evidence type="ECO:0000259" key="8">
    <source>
        <dbReference type="PROSITE" id="PS51635"/>
    </source>
</evidence>
<accession>A0A0D2A6Z4</accession>
<evidence type="ECO:0000256" key="1">
    <source>
        <dbReference type="ARBA" id="ARBA00022723"/>
    </source>
</evidence>
<dbReference type="GO" id="GO:0008270">
    <property type="term" value="F:zinc ion binding"/>
    <property type="evidence" value="ECO:0007669"/>
    <property type="project" value="UniProtKB-KW"/>
</dbReference>
<dbReference type="Gene3D" id="3.30.40.10">
    <property type="entry name" value="Zinc/RING finger domain, C3HC4 (zinc finger)"/>
    <property type="match status" value="1"/>
</dbReference>
<keyword evidence="6" id="KW-0378">Hydrolase</keyword>
<dbReference type="InterPro" id="IPR001841">
    <property type="entry name" value="Znf_RING"/>
</dbReference>
<dbReference type="Gene3D" id="3.40.1090.10">
    <property type="entry name" value="Cytosolic phospholipase A2 catalytic domain"/>
    <property type="match status" value="1"/>
</dbReference>
<dbReference type="PANTHER" id="PTHR24185:SF8">
    <property type="entry name" value="PNPLA DOMAIN-CONTAINING PROTEIN"/>
    <property type="match status" value="1"/>
</dbReference>
<organism evidence="9 10">
    <name type="scientific">Exophiala oligosperma</name>
    <dbReference type="NCBI Taxonomy" id="215243"/>
    <lineage>
        <taxon>Eukaryota</taxon>
        <taxon>Fungi</taxon>
        <taxon>Dikarya</taxon>
        <taxon>Ascomycota</taxon>
        <taxon>Pezizomycotina</taxon>
        <taxon>Eurotiomycetes</taxon>
        <taxon>Chaetothyriomycetidae</taxon>
        <taxon>Chaetothyriales</taxon>
        <taxon>Herpotrichiellaceae</taxon>
        <taxon>Exophiala</taxon>
    </lineage>
</organism>
<feature type="short sequence motif" description="GXGXXG" evidence="6">
    <location>
        <begin position="355"/>
        <end position="360"/>
    </location>
</feature>
<dbReference type="VEuPathDB" id="FungiDB:PV06_11623"/>
<dbReference type="OrthoDB" id="4161391at2759"/>
<dbReference type="Pfam" id="PF01734">
    <property type="entry name" value="Patatin"/>
    <property type="match status" value="1"/>
</dbReference>
<dbReference type="GO" id="GO:0016020">
    <property type="term" value="C:membrane"/>
    <property type="evidence" value="ECO:0007669"/>
    <property type="project" value="TreeGrafter"/>
</dbReference>
<sequence>MEGESSMKLINVVAHVHLNLLFPFTHIVCIFADDLGGNLACARYLETWLELGVWTADGNARTCPQLVIVTTDTVEVNALVQTESHTKFASFFDSLVILTSSVSKSPSDPASQFLQARLAYILDDVRDDHRSRHLLFSAQHMVEAFAGAVQQFVRGPRKAVDLFTCLAPPIDPLSNFNVILQRFFSIAAKMGVAPAVVFDFIASAMLVQAYQKQSHRFAPTRVFDVFFYRDLDSCQTVPCYDNVLAIRARFLDHFKSLGPGASAIVTRQKILRQQRPQWRTLKSTTHCFLCMARPSERMLLCGHSLCEECIRDYYPADIAPYTYCVGICEFCGVDALSVFSCKPVTVEPNIAAIDGGGVRGVVALVLLKRLQAALDTGQPIWEYFDSFIGTSVGGLIVLDHVVCGSSVDASIERLAIISRRIFPSKSYGTMALFRRLLDWLAWWFSDNKYDSGVLDDVVQDAFGVHQRLFDSRSQHPAGVKVAVTATTVSTSQLRLFTNYNGLARSKQGKGYAILRPLQPSAEPYLWEIARSTAAAPGYFRPKEIAPFGALQDGGIRANNPTDTALWELNCIWPESNGPHLVLSVGTGCQKPVSHELGPYRGVWLDGFIPRILRAFLSSPSLDAESSWMALWNRLDANTREHYHRLSCEFDGELPDLDDSSQIPRLIHMTKSSTVDYDTLK</sequence>
<name>A0A0D2A6Z4_9EURO</name>
<dbReference type="CDD" id="cd07199">
    <property type="entry name" value="Pat17_PNPLA8_PNPLA9_like"/>
    <property type="match status" value="1"/>
</dbReference>
<keyword evidence="4 6" id="KW-0443">Lipid metabolism</keyword>
<feature type="short sequence motif" description="GXSXG" evidence="6">
    <location>
        <begin position="389"/>
        <end position="393"/>
    </location>
</feature>
<dbReference type="STRING" id="215243.A0A0D2A6Z4"/>
<feature type="active site" description="Proton acceptor" evidence="6">
    <location>
        <position position="552"/>
    </location>
</feature>
<keyword evidence="3" id="KW-0862">Zinc</keyword>
<dbReference type="EMBL" id="KN847376">
    <property type="protein sequence ID" value="KIW36081.1"/>
    <property type="molecule type" value="Genomic_DNA"/>
</dbReference>
<dbReference type="InterPro" id="IPR017907">
    <property type="entry name" value="Znf_RING_CS"/>
</dbReference>
<dbReference type="Proteomes" id="UP000053342">
    <property type="component" value="Unassembled WGS sequence"/>
</dbReference>
<evidence type="ECO:0000313" key="9">
    <source>
        <dbReference type="EMBL" id="KIW36081.1"/>
    </source>
</evidence>
<protein>
    <recommendedName>
        <fullName evidence="11">PNPLA domain-containing protein</fullName>
    </recommendedName>
</protein>
<dbReference type="InterPro" id="IPR016035">
    <property type="entry name" value="Acyl_Trfase/lysoPLipase"/>
</dbReference>
<dbReference type="InterPro" id="IPR013083">
    <property type="entry name" value="Znf_RING/FYVE/PHD"/>
</dbReference>
<keyword evidence="2 5" id="KW-0863">Zinc-finger</keyword>
<dbReference type="PROSITE" id="PS50089">
    <property type="entry name" value="ZF_RING_2"/>
    <property type="match status" value="1"/>
</dbReference>
<dbReference type="InterPro" id="IPR002641">
    <property type="entry name" value="PNPLA_dom"/>
</dbReference>
<evidence type="ECO:0000256" key="5">
    <source>
        <dbReference type="PROSITE-ProRule" id="PRU00175"/>
    </source>
</evidence>
<evidence type="ECO:0000256" key="6">
    <source>
        <dbReference type="PROSITE-ProRule" id="PRU01161"/>
    </source>
</evidence>
<feature type="short sequence motif" description="DGA/G" evidence="6">
    <location>
        <begin position="552"/>
        <end position="554"/>
    </location>
</feature>
<evidence type="ECO:0008006" key="11">
    <source>
        <dbReference type="Google" id="ProtNLM"/>
    </source>
</evidence>
<keyword evidence="6" id="KW-0442">Lipid degradation</keyword>
<keyword evidence="10" id="KW-1185">Reference proteome</keyword>
<dbReference type="PROSITE" id="PS51635">
    <property type="entry name" value="PNPLA"/>
    <property type="match status" value="1"/>
</dbReference>
<feature type="domain" description="PNPLA" evidence="8">
    <location>
        <begin position="351"/>
        <end position="565"/>
    </location>
</feature>
<dbReference type="GO" id="GO:0046486">
    <property type="term" value="P:glycerolipid metabolic process"/>
    <property type="evidence" value="ECO:0007669"/>
    <property type="project" value="UniProtKB-ARBA"/>
</dbReference>